<feature type="transmembrane region" description="Helical" evidence="13">
    <location>
        <begin position="76"/>
        <end position="98"/>
    </location>
</feature>
<evidence type="ECO:0000256" key="11">
    <source>
        <dbReference type="NCBIfam" id="TIGR00560"/>
    </source>
</evidence>
<feature type="transmembrane region" description="Helical" evidence="13">
    <location>
        <begin position="7"/>
        <end position="25"/>
    </location>
</feature>
<name>A0A1H6Z2V0_9MICO</name>
<evidence type="ECO:0000256" key="9">
    <source>
        <dbReference type="ARBA" id="ARBA00023209"/>
    </source>
</evidence>
<dbReference type="InterPro" id="IPR004570">
    <property type="entry name" value="Phosphatidylglycerol_P_synth"/>
</dbReference>
<dbReference type="EMBL" id="FNZI01000004">
    <property type="protein sequence ID" value="SEJ47731.1"/>
    <property type="molecule type" value="Genomic_DNA"/>
</dbReference>
<gene>
    <name evidence="14" type="ORF">SAMN05421637_1936</name>
</gene>
<evidence type="ECO:0000256" key="13">
    <source>
        <dbReference type="SAM" id="Phobius"/>
    </source>
</evidence>
<dbReference type="PROSITE" id="PS00379">
    <property type="entry name" value="CDP_ALCOHOL_P_TRANSF"/>
    <property type="match status" value="1"/>
</dbReference>
<dbReference type="Proteomes" id="UP000183315">
    <property type="component" value="Unassembled WGS sequence"/>
</dbReference>
<dbReference type="UniPathway" id="UPA00085"/>
<dbReference type="RefSeq" id="WP_201770787.1">
    <property type="nucleotide sequence ID" value="NZ_BBLU01000006.1"/>
</dbReference>
<dbReference type="InterPro" id="IPR043130">
    <property type="entry name" value="CDP-OH_PTrfase_TM_dom"/>
</dbReference>
<dbReference type="InterPro" id="IPR050324">
    <property type="entry name" value="CDP-alcohol_PTase-I"/>
</dbReference>
<protein>
    <recommendedName>
        <fullName evidence="11">CDP-diacylglycerol--glycerol-3-phosphate 3-phosphatidyltransferase</fullName>
        <ecNumber evidence="11">2.7.8.5</ecNumber>
    </recommendedName>
</protein>
<accession>A0A1H6Z2V0</accession>
<evidence type="ECO:0000256" key="10">
    <source>
        <dbReference type="ARBA" id="ARBA00023264"/>
    </source>
</evidence>
<evidence type="ECO:0000256" key="3">
    <source>
        <dbReference type="ARBA" id="ARBA00022516"/>
    </source>
</evidence>
<evidence type="ECO:0000256" key="4">
    <source>
        <dbReference type="ARBA" id="ARBA00022679"/>
    </source>
</evidence>
<reference evidence="15" key="1">
    <citation type="submission" date="2016-10" db="EMBL/GenBank/DDBJ databases">
        <authorList>
            <person name="Varghese N."/>
        </authorList>
    </citation>
    <scope>NUCLEOTIDE SEQUENCE [LARGE SCALE GENOMIC DNA]</scope>
    <source>
        <strain evidence="15">DSM 24868</strain>
    </source>
</reference>
<evidence type="ECO:0000256" key="5">
    <source>
        <dbReference type="ARBA" id="ARBA00022692"/>
    </source>
</evidence>
<evidence type="ECO:0000313" key="14">
    <source>
        <dbReference type="EMBL" id="SEJ47731.1"/>
    </source>
</evidence>
<evidence type="ECO:0000256" key="1">
    <source>
        <dbReference type="ARBA" id="ARBA00004141"/>
    </source>
</evidence>
<dbReference type="GO" id="GO:0046474">
    <property type="term" value="P:glycerophospholipid biosynthetic process"/>
    <property type="evidence" value="ECO:0007669"/>
    <property type="project" value="TreeGrafter"/>
</dbReference>
<keyword evidence="3" id="KW-0444">Lipid biosynthesis</keyword>
<evidence type="ECO:0000256" key="8">
    <source>
        <dbReference type="ARBA" id="ARBA00023136"/>
    </source>
</evidence>
<evidence type="ECO:0000256" key="7">
    <source>
        <dbReference type="ARBA" id="ARBA00023098"/>
    </source>
</evidence>
<keyword evidence="15" id="KW-1185">Reference proteome</keyword>
<organism evidence="14 15">
    <name type="scientific">Demequina mangrovi</name>
    <dbReference type="NCBI Taxonomy" id="1043493"/>
    <lineage>
        <taxon>Bacteria</taxon>
        <taxon>Bacillati</taxon>
        <taxon>Actinomycetota</taxon>
        <taxon>Actinomycetes</taxon>
        <taxon>Micrococcales</taxon>
        <taxon>Demequinaceae</taxon>
        <taxon>Demequina</taxon>
    </lineage>
</organism>
<dbReference type="GO" id="GO:0016020">
    <property type="term" value="C:membrane"/>
    <property type="evidence" value="ECO:0007669"/>
    <property type="project" value="UniProtKB-SubCell"/>
</dbReference>
<evidence type="ECO:0000313" key="15">
    <source>
        <dbReference type="Proteomes" id="UP000183315"/>
    </source>
</evidence>
<dbReference type="STRING" id="1043493.SAMN05421637_1936"/>
<comment type="similarity">
    <text evidence="2 12">Belongs to the CDP-alcohol phosphatidyltransferase class-I family.</text>
</comment>
<keyword evidence="10" id="KW-1208">Phospholipid metabolism</keyword>
<dbReference type="eggNOG" id="COG0558">
    <property type="taxonomic scope" value="Bacteria"/>
</dbReference>
<feature type="transmembrane region" description="Helical" evidence="13">
    <location>
        <begin position="153"/>
        <end position="172"/>
    </location>
</feature>
<dbReference type="GO" id="GO:0008444">
    <property type="term" value="F:CDP-diacylglycerol-glycerol-3-phosphate 3-phosphatidyltransferase activity"/>
    <property type="evidence" value="ECO:0007669"/>
    <property type="project" value="UniProtKB-UniRule"/>
</dbReference>
<dbReference type="PANTHER" id="PTHR14269:SF62">
    <property type="entry name" value="CDP-DIACYLGLYCEROL--GLYCEROL-3-PHOSPHATE 3-PHOSPHATIDYLTRANSFERASE 1, CHLOROPLASTIC"/>
    <property type="match status" value="1"/>
</dbReference>
<dbReference type="PIRSF" id="PIRSF000847">
    <property type="entry name" value="Phos_ph_gly_syn"/>
    <property type="match status" value="1"/>
</dbReference>
<keyword evidence="4 12" id="KW-0808">Transferase</keyword>
<dbReference type="AlphaFoldDB" id="A0A1H6Z2V0"/>
<keyword evidence="6 13" id="KW-1133">Transmembrane helix</keyword>
<evidence type="ECO:0000256" key="2">
    <source>
        <dbReference type="ARBA" id="ARBA00010441"/>
    </source>
</evidence>
<dbReference type="EC" id="2.7.8.5" evidence="11"/>
<proteinExistence type="inferred from homology"/>
<comment type="subcellular location">
    <subcellularLocation>
        <location evidence="1">Membrane</location>
        <topology evidence="1">Multi-pass membrane protein</topology>
    </subcellularLocation>
</comment>
<dbReference type="PANTHER" id="PTHR14269">
    <property type="entry name" value="CDP-DIACYLGLYCEROL--GLYCEROL-3-PHOSPHATE 3-PHOSPHATIDYLTRANSFERASE-RELATED"/>
    <property type="match status" value="1"/>
</dbReference>
<evidence type="ECO:0000256" key="12">
    <source>
        <dbReference type="RuleBase" id="RU003750"/>
    </source>
</evidence>
<keyword evidence="5 13" id="KW-0812">Transmembrane</keyword>
<feature type="transmembrane region" description="Helical" evidence="13">
    <location>
        <begin position="37"/>
        <end position="55"/>
    </location>
</feature>
<dbReference type="InterPro" id="IPR000462">
    <property type="entry name" value="CDP-OH_P_trans"/>
</dbReference>
<dbReference type="Pfam" id="PF01066">
    <property type="entry name" value="CDP-OH_P_transf"/>
    <property type="match status" value="1"/>
</dbReference>
<dbReference type="Gene3D" id="1.20.120.1760">
    <property type="match status" value="1"/>
</dbReference>
<keyword evidence="9" id="KW-0594">Phospholipid biosynthesis</keyword>
<dbReference type="InterPro" id="IPR048254">
    <property type="entry name" value="CDP_ALCOHOL_P_TRANSF_CS"/>
</dbReference>
<evidence type="ECO:0000256" key="6">
    <source>
        <dbReference type="ARBA" id="ARBA00022989"/>
    </source>
</evidence>
<keyword evidence="8 13" id="KW-0472">Membrane</keyword>
<dbReference type="NCBIfam" id="TIGR00560">
    <property type="entry name" value="pgsA"/>
    <property type="match status" value="1"/>
</dbReference>
<keyword evidence="7" id="KW-0443">Lipid metabolism</keyword>
<sequence length="189" mass="20139">MTSAVPNVLTVARLVMVPVVLALLFIDDGAEGAARWWALALFMIAAATDFFDGYLARRWGVVSPFGKLADPIADKALVLGVLGMLVLTDGIPWWPVVIIAARELWVTIGRLLVAAGTVIPASPGGKAKTMAQLLAIWLYLIPGMPGWVDQAAWWVLLVATALALVTGIDYTVKILQAAREQRADGHAAA</sequence>